<feature type="region of interest" description="Disordered" evidence="1">
    <location>
        <begin position="35"/>
        <end position="85"/>
    </location>
</feature>
<feature type="compositionally biased region" description="Basic and acidic residues" evidence="1">
    <location>
        <begin position="47"/>
        <end position="67"/>
    </location>
</feature>
<name>A0AAQ3MFL1_VIGMU</name>
<feature type="signal peptide" evidence="2">
    <location>
        <begin position="1"/>
        <end position="24"/>
    </location>
</feature>
<feature type="chain" id="PRO_5042994672" evidence="2">
    <location>
        <begin position="25"/>
        <end position="154"/>
    </location>
</feature>
<organism evidence="3 4">
    <name type="scientific">Vigna mungo</name>
    <name type="common">Black gram</name>
    <name type="synonym">Phaseolus mungo</name>
    <dbReference type="NCBI Taxonomy" id="3915"/>
    <lineage>
        <taxon>Eukaryota</taxon>
        <taxon>Viridiplantae</taxon>
        <taxon>Streptophyta</taxon>
        <taxon>Embryophyta</taxon>
        <taxon>Tracheophyta</taxon>
        <taxon>Spermatophyta</taxon>
        <taxon>Magnoliopsida</taxon>
        <taxon>eudicotyledons</taxon>
        <taxon>Gunneridae</taxon>
        <taxon>Pentapetalae</taxon>
        <taxon>rosids</taxon>
        <taxon>fabids</taxon>
        <taxon>Fabales</taxon>
        <taxon>Fabaceae</taxon>
        <taxon>Papilionoideae</taxon>
        <taxon>50 kb inversion clade</taxon>
        <taxon>NPAAA clade</taxon>
        <taxon>indigoferoid/millettioid clade</taxon>
        <taxon>Phaseoleae</taxon>
        <taxon>Vigna</taxon>
    </lineage>
</organism>
<sequence>MILSRAVLSSVSVILLLFIHLSKSVTILSSTIDEDDASNSAKGSFTAKKELSEKKWRRDIGQQRVAREDDDGATPSTTLFGGEKELGATASELPETASSPAPNSDTALFNRACHLPEFVMSERAFLVPVSDFSEALLVILFSVSRFLDFYNLGA</sequence>
<evidence type="ECO:0000256" key="2">
    <source>
        <dbReference type="SAM" id="SignalP"/>
    </source>
</evidence>
<dbReference type="AlphaFoldDB" id="A0AAQ3MFL1"/>
<gene>
    <name evidence="3" type="ORF">V8G54_035815</name>
</gene>
<accession>A0AAQ3MFL1</accession>
<evidence type="ECO:0000313" key="3">
    <source>
        <dbReference type="EMBL" id="WVY90301.1"/>
    </source>
</evidence>
<protein>
    <submittedName>
        <fullName evidence="3">Uncharacterized protein</fullName>
    </submittedName>
</protein>
<dbReference type="EMBL" id="CP144690">
    <property type="protein sequence ID" value="WVY90301.1"/>
    <property type="molecule type" value="Genomic_DNA"/>
</dbReference>
<dbReference type="Proteomes" id="UP001374535">
    <property type="component" value="Chromosome 11"/>
</dbReference>
<reference evidence="3 4" key="1">
    <citation type="journal article" date="2023" name="Life. Sci Alliance">
        <title>Evolutionary insights into 3D genome organization and epigenetic landscape of Vigna mungo.</title>
        <authorList>
            <person name="Junaid A."/>
            <person name="Singh B."/>
            <person name="Bhatia S."/>
        </authorList>
    </citation>
    <scope>NUCLEOTIDE SEQUENCE [LARGE SCALE GENOMIC DNA]</scope>
    <source>
        <strain evidence="3">Urdbean</strain>
    </source>
</reference>
<evidence type="ECO:0000313" key="4">
    <source>
        <dbReference type="Proteomes" id="UP001374535"/>
    </source>
</evidence>
<proteinExistence type="predicted"/>
<evidence type="ECO:0000256" key="1">
    <source>
        <dbReference type="SAM" id="MobiDB-lite"/>
    </source>
</evidence>
<keyword evidence="4" id="KW-1185">Reference proteome</keyword>
<keyword evidence="2" id="KW-0732">Signal</keyword>